<dbReference type="Gene3D" id="1.10.510.10">
    <property type="entry name" value="Transferase(Phosphotransferase) domain 1"/>
    <property type="match status" value="1"/>
</dbReference>
<proteinExistence type="predicted"/>
<protein>
    <recommendedName>
        <fullName evidence="1">non-specific serine/threonine protein kinase</fullName>
        <ecNumber evidence="1">2.7.11.1</ecNumber>
    </recommendedName>
</protein>
<gene>
    <name evidence="3" type="ORF">GSOID_T00014055001</name>
</gene>
<dbReference type="InterPro" id="IPR050235">
    <property type="entry name" value="CK1_Ser-Thr_kinase"/>
</dbReference>
<accession>E4Y1J7</accession>
<dbReference type="PANTHER" id="PTHR11909">
    <property type="entry name" value="CASEIN KINASE-RELATED"/>
    <property type="match status" value="1"/>
</dbReference>
<keyword evidence="4" id="KW-1185">Reference proteome</keyword>
<dbReference type="InParanoid" id="E4Y1J7"/>
<dbReference type="PROSITE" id="PS00108">
    <property type="entry name" value="PROTEIN_KINASE_ST"/>
    <property type="match status" value="1"/>
</dbReference>
<dbReference type="PROSITE" id="PS50011">
    <property type="entry name" value="PROTEIN_KINASE_DOM"/>
    <property type="match status" value="1"/>
</dbReference>
<dbReference type="InterPro" id="IPR008271">
    <property type="entry name" value="Ser/Thr_kinase_AS"/>
</dbReference>
<sequence length="396" mass="46740">MLTDDLTVENKKNMTSSRDFSIFLVMNFFLFSRLTDPFHCTFCWTLSAIVNNKKRNFMAKVEWADHPHQQLQQEHRIYTILKWKPGIGSVVEGIGTHLSKNVVLKTADGNNDRFNLLFLDQLGIDLSTIQKRMRDLYTTKANPYYCMNKHTVINCATQMFMVVQTLHDGYFIHRDIKLSNFMMGGGIEKHMLYLIDFGLSKQYKNSYGEHMNTDQKYQVNIGTKSYSSRFVLENQTPTRRDDLISVIYAILALILGALPWDLHYNAYIKNPEAQESLRKFSGQKREDAKKKLYDGIAMKLKKWEARHLFFEFEIYDEYREICAIYEHCLSLKPQEDPNYDIIDGALEQIQMRHSYKWDYFEWLHKGNPTLENPKNCVYDDLEKEFKHNYGKDPSRN</sequence>
<dbReference type="EMBL" id="FN653645">
    <property type="protein sequence ID" value="CBY15741.1"/>
    <property type="molecule type" value="Genomic_DNA"/>
</dbReference>
<dbReference type="GO" id="GO:0005524">
    <property type="term" value="F:ATP binding"/>
    <property type="evidence" value="ECO:0007669"/>
    <property type="project" value="InterPro"/>
</dbReference>
<evidence type="ECO:0000313" key="3">
    <source>
        <dbReference type="EMBL" id="CBY15741.1"/>
    </source>
</evidence>
<reference evidence="3" key="1">
    <citation type="journal article" date="2010" name="Science">
        <title>Plasticity of animal genome architecture unmasked by rapid evolution of a pelagic tunicate.</title>
        <authorList>
            <person name="Denoeud F."/>
            <person name="Henriet S."/>
            <person name="Mungpakdee S."/>
            <person name="Aury J.M."/>
            <person name="Da Silva C."/>
            <person name="Brinkmann H."/>
            <person name="Mikhaleva J."/>
            <person name="Olsen L.C."/>
            <person name="Jubin C."/>
            <person name="Canestro C."/>
            <person name="Bouquet J.M."/>
            <person name="Danks G."/>
            <person name="Poulain J."/>
            <person name="Campsteijn C."/>
            <person name="Adamski M."/>
            <person name="Cross I."/>
            <person name="Yadetie F."/>
            <person name="Muffato M."/>
            <person name="Louis A."/>
            <person name="Butcher S."/>
            <person name="Tsagkogeorga G."/>
            <person name="Konrad A."/>
            <person name="Singh S."/>
            <person name="Jensen M.F."/>
            <person name="Cong E.H."/>
            <person name="Eikeseth-Otteraa H."/>
            <person name="Noel B."/>
            <person name="Anthouard V."/>
            <person name="Porcel B.M."/>
            <person name="Kachouri-Lafond R."/>
            <person name="Nishino A."/>
            <person name="Ugolini M."/>
            <person name="Chourrout P."/>
            <person name="Nishida H."/>
            <person name="Aasland R."/>
            <person name="Huzurbazar S."/>
            <person name="Westhof E."/>
            <person name="Delsuc F."/>
            <person name="Lehrach H."/>
            <person name="Reinhardt R."/>
            <person name="Weissenbach J."/>
            <person name="Roy S.W."/>
            <person name="Artiguenave F."/>
            <person name="Postlethwait J.H."/>
            <person name="Manak J.R."/>
            <person name="Thompson E.M."/>
            <person name="Jaillon O."/>
            <person name="Du Pasquier L."/>
            <person name="Boudinot P."/>
            <person name="Liberles D.A."/>
            <person name="Volff J.N."/>
            <person name="Philippe H."/>
            <person name="Lenhard B."/>
            <person name="Roest Crollius H."/>
            <person name="Wincker P."/>
            <person name="Chourrout D."/>
        </authorList>
    </citation>
    <scope>NUCLEOTIDE SEQUENCE [LARGE SCALE GENOMIC DNA]</scope>
</reference>
<dbReference type="SUPFAM" id="SSF56112">
    <property type="entry name" value="Protein kinase-like (PK-like)"/>
    <property type="match status" value="1"/>
</dbReference>
<dbReference type="Proteomes" id="UP000001307">
    <property type="component" value="Unassembled WGS sequence"/>
</dbReference>
<name>E4Y1J7_OIKDI</name>
<evidence type="ECO:0000256" key="1">
    <source>
        <dbReference type="ARBA" id="ARBA00012513"/>
    </source>
</evidence>
<dbReference type="InterPro" id="IPR011009">
    <property type="entry name" value="Kinase-like_dom_sf"/>
</dbReference>
<evidence type="ECO:0000313" key="4">
    <source>
        <dbReference type="Proteomes" id="UP000001307"/>
    </source>
</evidence>
<dbReference type="EC" id="2.7.11.1" evidence="1"/>
<dbReference type="Pfam" id="PF00069">
    <property type="entry name" value="Pkinase"/>
    <property type="match status" value="1"/>
</dbReference>
<dbReference type="InterPro" id="IPR000719">
    <property type="entry name" value="Prot_kinase_dom"/>
</dbReference>
<evidence type="ECO:0000259" key="2">
    <source>
        <dbReference type="PROSITE" id="PS50011"/>
    </source>
</evidence>
<organism evidence="3">
    <name type="scientific">Oikopleura dioica</name>
    <name type="common">Tunicate</name>
    <dbReference type="NCBI Taxonomy" id="34765"/>
    <lineage>
        <taxon>Eukaryota</taxon>
        <taxon>Metazoa</taxon>
        <taxon>Chordata</taxon>
        <taxon>Tunicata</taxon>
        <taxon>Appendicularia</taxon>
        <taxon>Copelata</taxon>
        <taxon>Oikopleuridae</taxon>
        <taxon>Oikopleura</taxon>
    </lineage>
</organism>
<dbReference type="SMART" id="SM00220">
    <property type="entry name" value="S_TKc"/>
    <property type="match status" value="1"/>
</dbReference>
<dbReference type="OrthoDB" id="5979581at2759"/>
<feature type="domain" description="Protein kinase" evidence="2">
    <location>
        <begin position="1"/>
        <end position="356"/>
    </location>
</feature>
<dbReference type="GO" id="GO:0004674">
    <property type="term" value="F:protein serine/threonine kinase activity"/>
    <property type="evidence" value="ECO:0007669"/>
    <property type="project" value="UniProtKB-EC"/>
</dbReference>
<dbReference type="AlphaFoldDB" id="E4Y1J7"/>